<dbReference type="Proteomes" id="UP000298030">
    <property type="component" value="Unassembled WGS sequence"/>
</dbReference>
<dbReference type="EMBL" id="QPFP01000050">
    <property type="protein sequence ID" value="TEB26220.1"/>
    <property type="molecule type" value="Genomic_DNA"/>
</dbReference>
<feature type="region of interest" description="Disordered" evidence="1">
    <location>
        <begin position="46"/>
        <end position="72"/>
    </location>
</feature>
<protein>
    <submittedName>
        <fullName evidence="2">Uncharacterized protein</fullName>
    </submittedName>
</protein>
<accession>A0A4Y7SWI3</accession>
<dbReference type="AlphaFoldDB" id="A0A4Y7SWI3"/>
<dbReference type="STRING" id="71717.A0A4Y7SWI3"/>
<proteinExistence type="predicted"/>
<evidence type="ECO:0000313" key="3">
    <source>
        <dbReference type="Proteomes" id="UP000298030"/>
    </source>
</evidence>
<reference evidence="2 3" key="1">
    <citation type="journal article" date="2019" name="Nat. Ecol. Evol.">
        <title>Megaphylogeny resolves global patterns of mushroom evolution.</title>
        <authorList>
            <person name="Varga T."/>
            <person name="Krizsan K."/>
            <person name="Foldi C."/>
            <person name="Dima B."/>
            <person name="Sanchez-Garcia M."/>
            <person name="Sanchez-Ramirez S."/>
            <person name="Szollosi G.J."/>
            <person name="Szarkandi J.G."/>
            <person name="Papp V."/>
            <person name="Albert L."/>
            <person name="Andreopoulos W."/>
            <person name="Angelini C."/>
            <person name="Antonin V."/>
            <person name="Barry K.W."/>
            <person name="Bougher N.L."/>
            <person name="Buchanan P."/>
            <person name="Buyck B."/>
            <person name="Bense V."/>
            <person name="Catcheside P."/>
            <person name="Chovatia M."/>
            <person name="Cooper J."/>
            <person name="Damon W."/>
            <person name="Desjardin D."/>
            <person name="Finy P."/>
            <person name="Geml J."/>
            <person name="Haridas S."/>
            <person name="Hughes K."/>
            <person name="Justo A."/>
            <person name="Karasinski D."/>
            <person name="Kautmanova I."/>
            <person name="Kiss B."/>
            <person name="Kocsube S."/>
            <person name="Kotiranta H."/>
            <person name="LaButti K.M."/>
            <person name="Lechner B.E."/>
            <person name="Liimatainen K."/>
            <person name="Lipzen A."/>
            <person name="Lukacs Z."/>
            <person name="Mihaltcheva S."/>
            <person name="Morgado L.N."/>
            <person name="Niskanen T."/>
            <person name="Noordeloos M.E."/>
            <person name="Ohm R.A."/>
            <person name="Ortiz-Santana B."/>
            <person name="Ovrebo C."/>
            <person name="Racz N."/>
            <person name="Riley R."/>
            <person name="Savchenko A."/>
            <person name="Shiryaev A."/>
            <person name="Soop K."/>
            <person name="Spirin V."/>
            <person name="Szebenyi C."/>
            <person name="Tomsovsky M."/>
            <person name="Tulloss R.E."/>
            <person name="Uehling J."/>
            <person name="Grigoriev I.V."/>
            <person name="Vagvolgyi C."/>
            <person name="Papp T."/>
            <person name="Martin F.M."/>
            <person name="Miettinen O."/>
            <person name="Hibbett D.S."/>
            <person name="Nagy L.G."/>
        </authorList>
    </citation>
    <scope>NUCLEOTIDE SEQUENCE [LARGE SCALE GENOMIC DNA]</scope>
    <source>
        <strain evidence="2 3">FP101781</strain>
    </source>
</reference>
<gene>
    <name evidence="2" type="ORF">FA13DRAFT_1795848</name>
</gene>
<sequence>MTGSTKRKRNQAENSPVGTVFQPYDPHAPKKTRRVLVDLTPEVREKNQREWAAKQKERDEEKAKEDARRERELKEAEDRLVVESVELLRERGHETLFKFLKSLYTTRDQQLSGQVSKMVGHHAEELLEFIQARDSTAKTADWVKENFAKVLASEMDGVTQLLRPQRNGEVSVVLDEFSLEKLLENTEGIAPNLRQLVSDLLGYEQDQVTKKKKDVGKEIIDSPTQSGLSGKAPNSRILTRITRDDIPIWQPAEFENLSPQ</sequence>
<name>A0A4Y7SWI3_COPMI</name>
<evidence type="ECO:0000256" key="1">
    <source>
        <dbReference type="SAM" id="MobiDB-lite"/>
    </source>
</evidence>
<organism evidence="2 3">
    <name type="scientific">Coprinellus micaceus</name>
    <name type="common">Glistening ink-cap mushroom</name>
    <name type="synonym">Coprinus micaceus</name>
    <dbReference type="NCBI Taxonomy" id="71717"/>
    <lineage>
        <taxon>Eukaryota</taxon>
        <taxon>Fungi</taxon>
        <taxon>Dikarya</taxon>
        <taxon>Basidiomycota</taxon>
        <taxon>Agaricomycotina</taxon>
        <taxon>Agaricomycetes</taxon>
        <taxon>Agaricomycetidae</taxon>
        <taxon>Agaricales</taxon>
        <taxon>Agaricineae</taxon>
        <taxon>Psathyrellaceae</taxon>
        <taxon>Coprinellus</taxon>
    </lineage>
</organism>
<feature type="region of interest" description="Disordered" evidence="1">
    <location>
        <begin position="1"/>
        <end position="34"/>
    </location>
</feature>
<evidence type="ECO:0000313" key="2">
    <source>
        <dbReference type="EMBL" id="TEB26220.1"/>
    </source>
</evidence>
<dbReference type="OrthoDB" id="5424058at2759"/>
<comment type="caution">
    <text evidence="2">The sequence shown here is derived from an EMBL/GenBank/DDBJ whole genome shotgun (WGS) entry which is preliminary data.</text>
</comment>
<keyword evidence="3" id="KW-1185">Reference proteome</keyword>